<feature type="transmembrane region" description="Helical" evidence="1">
    <location>
        <begin position="7"/>
        <end position="26"/>
    </location>
</feature>
<gene>
    <name evidence="2" type="ORF">LAESUDRAFT_756359</name>
</gene>
<proteinExistence type="predicted"/>
<dbReference type="AlphaFoldDB" id="A0A165GCV4"/>
<dbReference type="Proteomes" id="UP000076871">
    <property type="component" value="Unassembled WGS sequence"/>
</dbReference>
<accession>A0A165GCV4</accession>
<evidence type="ECO:0000313" key="3">
    <source>
        <dbReference type="Proteomes" id="UP000076871"/>
    </source>
</evidence>
<keyword evidence="1" id="KW-0472">Membrane</keyword>
<dbReference type="GeneID" id="63829189"/>
<dbReference type="OrthoDB" id="2754842at2759"/>
<dbReference type="EMBL" id="KV427610">
    <property type="protein sequence ID" value="KZT10173.1"/>
    <property type="molecule type" value="Genomic_DNA"/>
</dbReference>
<keyword evidence="1" id="KW-1133">Transmembrane helix</keyword>
<protein>
    <submittedName>
        <fullName evidence="2">Uncharacterized protein</fullName>
    </submittedName>
</protein>
<evidence type="ECO:0000313" key="2">
    <source>
        <dbReference type="EMBL" id="KZT10173.1"/>
    </source>
</evidence>
<reference evidence="2 3" key="1">
    <citation type="journal article" date="2016" name="Mol. Biol. Evol.">
        <title>Comparative Genomics of Early-Diverging Mushroom-Forming Fungi Provides Insights into the Origins of Lignocellulose Decay Capabilities.</title>
        <authorList>
            <person name="Nagy L.G."/>
            <person name="Riley R."/>
            <person name="Tritt A."/>
            <person name="Adam C."/>
            <person name="Daum C."/>
            <person name="Floudas D."/>
            <person name="Sun H."/>
            <person name="Yadav J.S."/>
            <person name="Pangilinan J."/>
            <person name="Larsson K.H."/>
            <person name="Matsuura K."/>
            <person name="Barry K."/>
            <person name="Labutti K."/>
            <person name="Kuo R."/>
            <person name="Ohm R.A."/>
            <person name="Bhattacharya S.S."/>
            <person name="Shirouzu T."/>
            <person name="Yoshinaga Y."/>
            <person name="Martin F.M."/>
            <person name="Grigoriev I.V."/>
            <person name="Hibbett D.S."/>
        </authorList>
    </citation>
    <scope>NUCLEOTIDE SEQUENCE [LARGE SCALE GENOMIC DNA]</scope>
    <source>
        <strain evidence="2 3">93-53</strain>
    </source>
</reference>
<dbReference type="InParanoid" id="A0A165GCV4"/>
<keyword evidence="3" id="KW-1185">Reference proteome</keyword>
<organism evidence="2 3">
    <name type="scientific">Laetiporus sulphureus 93-53</name>
    <dbReference type="NCBI Taxonomy" id="1314785"/>
    <lineage>
        <taxon>Eukaryota</taxon>
        <taxon>Fungi</taxon>
        <taxon>Dikarya</taxon>
        <taxon>Basidiomycota</taxon>
        <taxon>Agaricomycotina</taxon>
        <taxon>Agaricomycetes</taxon>
        <taxon>Polyporales</taxon>
        <taxon>Laetiporus</taxon>
    </lineage>
</organism>
<evidence type="ECO:0000256" key="1">
    <source>
        <dbReference type="SAM" id="Phobius"/>
    </source>
</evidence>
<dbReference type="RefSeq" id="XP_040767913.1">
    <property type="nucleotide sequence ID" value="XM_040912161.1"/>
</dbReference>
<sequence>MLLDNEFVYFAVSLPLNVLAIVMWLYTSYGDVVTLFVEPISSILISRCLLDLRGAVDPNDDELEPDDVSFDDISFAAWRSSQFRSQIEDTTHSQRTVGP</sequence>
<keyword evidence="1" id="KW-0812">Transmembrane</keyword>
<name>A0A165GCV4_9APHY</name>